<reference evidence="1" key="2">
    <citation type="journal article" date="2015" name="Data Brief">
        <title>Shoot transcriptome of the giant reed, Arundo donax.</title>
        <authorList>
            <person name="Barrero R.A."/>
            <person name="Guerrero F.D."/>
            <person name="Moolhuijzen P."/>
            <person name="Goolsby J.A."/>
            <person name="Tidwell J."/>
            <person name="Bellgard S.E."/>
            <person name="Bellgard M.I."/>
        </authorList>
    </citation>
    <scope>NUCLEOTIDE SEQUENCE</scope>
    <source>
        <tissue evidence="1">Shoot tissue taken approximately 20 cm above the soil surface</tissue>
    </source>
</reference>
<accession>A0A0A9A9S8</accession>
<protein>
    <submittedName>
        <fullName evidence="1">Uncharacterized protein</fullName>
    </submittedName>
</protein>
<reference evidence="1" key="1">
    <citation type="submission" date="2014-09" db="EMBL/GenBank/DDBJ databases">
        <authorList>
            <person name="Magalhaes I.L.F."/>
            <person name="Oliveira U."/>
            <person name="Santos F.R."/>
            <person name="Vidigal T.H.D.A."/>
            <person name="Brescovit A.D."/>
            <person name="Santos A.J."/>
        </authorList>
    </citation>
    <scope>NUCLEOTIDE SEQUENCE</scope>
    <source>
        <tissue evidence="1">Shoot tissue taken approximately 20 cm above the soil surface</tissue>
    </source>
</reference>
<name>A0A0A9A9S8_ARUDO</name>
<evidence type="ECO:0000313" key="1">
    <source>
        <dbReference type="EMBL" id="JAD46658.1"/>
    </source>
</evidence>
<proteinExistence type="predicted"/>
<dbReference type="AlphaFoldDB" id="A0A0A9A9S8"/>
<dbReference type="EMBL" id="GBRH01251237">
    <property type="protein sequence ID" value="JAD46658.1"/>
    <property type="molecule type" value="Transcribed_RNA"/>
</dbReference>
<sequence length="24" mass="2754">MKLFCYADSVFTSELTTDAVRLRS</sequence>
<organism evidence="1">
    <name type="scientific">Arundo donax</name>
    <name type="common">Giant reed</name>
    <name type="synonym">Donax arundinaceus</name>
    <dbReference type="NCBI Taxonomy" id="35708"/>
    <lineage>
        <taxon>Eukaryota</taxon>
        <taxon>Viridiplantae</taxon>
        <taxon>Streptophyta</taxon>
        <taxon>Embryophyta</taxon>
        <taxon>Tracheophyta</taxon>
        <taxon>Spermatophyta</taxon>
        <taxon>Magnoliopsida</taxon>
        <taxon>Liliopsida</taxon>
        <taxon>Poales</taxon>
        <taxon>Poaceae</taxon>
        <taxon>PACMAD clade</taxon>
        <taxon>Arundinoideae</taxon>
        <taxon>Arundineae</taxon>
        <taxon>Arundo</taxon>
    </lineage>
</organism>